<dbReference type="InterPro" id="IPR002641">
    <property type="entry name" value="PNPLA_dom"/>
</dbReference>
<evidence type="ECO:0000313" key="6">
    <source>
        <dbReference type="EMBL" id="TCO07291.1"/>
    </source>
</evidence>
<dbReference type="Pfam" id="PF01734">
    <property type="entry name" value="Patatin"/>
    <property type="match status" value="1"/>
</dbReference>
<dbReference type="InterPro" id="IPR050301">
    <property type="entry name" value="NTE"/>
</dbReference>
<feature type="domain" description="PNPLA" evidence="5">
    <location>
        <begin position="30"/>
        <end position="188"/>
    </location>
</feature>
<dbReference type="PANTHER" id="PTHR14226">
    <property type="entry name" value="NEUROPATHY TARGET ESTERASE/SWISS CHEESE D.MELANOGASTER"/>
    <property type="match status" value="1"/>
</dbReference>
<dbReference type="PROSITE" id="PS51635">
    <property type="entry name" value="PNPLA"/>
    <property type="match status" value="1"/>
</dbReference>
<evidence type="ECO:0000256" key="1">
    <source>
        <dbReference type="ARBA" id="ARBA00022801"/>
    </source>
</evidence>
<protein>
    <submittedName>
        <fullName evidence="6">NTE family protein</fullName>
    </submittedName>
</protein>
<dbReference type="SUPFAM" id="SSF52151">
    <property type="entry name" value="FabD/lysophospholipase-like"/>
    <property type="match status" value="1"/>
</dbReference>
<dbReference type="GO" id="GO:0016042">
    <property type="term" value="P:lipid catabolic process"/>
    <property type="evidence" value="ECO:0007669"/>
    <property type="project" value="UniProtKB-UniRule"/>
</dbReference>
<gene>
    <name evidence="6" type="ORF">EV194_109109</name>
</gene>
<dbReference type="Gene3D" id="3.40.1090.10">
    <property type="entry name" value="Cytosolic phospholipase A2 catalytic domain"/>
    <property type="match status" value="2"/>
</dbReference>
<evidence type="ECO:0000256" key="4">
    <source>
        <dbReference type="PROSITE-ProRule" id="PRU01161"/>
    </source>
</evidence>
<evidence type="ECO:0000313" key="7">
    <source>
        <dbReference type="Proteomes" id="UP000295221"/>
    </source>
</evidence>
<evidence type="ECO:0000256" key="3">
    <source>
        <dbReference type="ARBA" id="ARBA00023098"/>
    </source>
</evidence>
<feature type="active site" description="Proton acceptor" evidence="4">
    <location>
        <position position="175"/>
    </location>
</feature>
<proteinExistence type="predicted"/>
<evidence type="ECO:0000256" key="2">
    <source>
        <dbReference type="ARBA" id="ARBA00022963"/>
    </source>
</evidence>
<keyword evidence="3 4" id="KW-0443">Lipid metabolism</keyword>
<dbReference type="CDD" id="cd07205">
    <property type="entry name" value="Pat_PNPLA6_PNPLA7_NTE1_like"/>
    <property type="match status" value="1"/>
</dbReference>
<name>A0A4R2GGR6_9BACT</name>
<feature type="active site" description="Nucleophile" evidence="4">
    <location>
        <position position="63"/>
    </location>
</feature>
<dbReference type="AlphaFoldDB" id="A0A4R2GGR6"/>
<dbReference type="Proteomes" id="UP000295221">
    <property type="component" value="Unassembled WGS sequence"/>
</dbReference>
<keyword evidence="1 4" id="KW-0378">Hydrolase</keyword>
<feature type="short sequence motif" description="GXSXG" evidence="4">
    <location>
        <begin position="61"/>
        <end position="65"/>
    </location>
</feature>
<reference evidence="6 7" key="1">
    <citation type="submission" date="2019-03" db="EMBL/GenBank/DDBJ databases">
        <title>Genomic Encyclopedia of Type Strains, Phase IV (KMG-IV): sequencing the most valuable type-strain genomes for metagenomic binning, comparative biology and taxonomic classification.</title>
        <authorList>
            <person name="Goeker M."/>
        </authorList>
    </citation>
    <scope>NUCLEOTIDE SEQUENCE [LARGE SCALE GENOMIC DNA]</scope>
    <source>
        <strain evidence="6 7">DSM 24179</strain>
    </source>
</reference>
<dbReference type="RefSeq" id="WP_132434305.1">
    <property type="nucleotide sequence ID" value="NZ_SLWK01000009.1"/>
</dbReference>
<keyword evidence="2 4" id="KW-0442">Lipid degradation</keyword>
<feature type="short sequence motif" description="DGA/G" evidence="4">
    <location>
        <begin position="175"/>
        <end position="177"/>
    </location>
</feature>
<dbReference type="EMBL" id="SLWK01000009">
    <property type="protein sequence ID" value="TCO07291.1"/>
    <property type="molecule type" value="Genomic_DNA"/>
</dbReference>
<accession>A0A4R2GGR6</accession>
<dbReference type="GO" id="GO:0016787">
    <property type="term" value="F:hydrolase activity"/>
    <property type="evidence" value="ECO:0007669"/>
    <property type="project" value="UniProtKB-UniRule"/>
</dbReference>
<comment type="caution">
    <text evidence="4">Lacks conserved residue(s) required for the propagation of feature annotation.</text>
</comment>
<sequence length="277" mass="30729">MLELFKNFLEKRRKVNKSIKKIDTISGLGIALSGGSARGYAHIGVLKALAENDIAPEIISGTSMGSLVGVLYAAGYHPNEIQSIVKEEPVLKMVRPAWNKNGLFQMTELRKLLKKYIEKDDFAALKKPFCLAVANINEGKNEIISEGSLIDYVLASCAVPVIFTPQVIYNTTYIDGGLYDNLPADAIREKCKTLIGVHVNYIGPMDKFDGITSIAERAFSLGIGENVKAAIEMCDFIIEPAEMQNYSFWDFDKSEKIIEVGYNYAKKMIEKGELNIN</sequence>
<dbReference type="OrthoDB" id="9770965at2"/>
<dbReference type="PANTHER" id="PTHR14226:SF29">
    <property type="entry name" value="NEUROPATHY TARGET ESTERASE SWS"/>
    <property type="match status" value="1"/>
</dbReference>
<keyword evidence="7" id="KW-1185">Reference proteome</keyword>
<evidence type="ECO:0000259" key="5">
    <source>
        <dbReference type="PROSITE" id="PS51635"/>
    </source>
</evidence>
<dbReference type="InterPro" id="IPR016035">
    <property type="entry name" value="Acyl_Trfase/lysoPLipase"/>
</dbReference>
<organism evidence="6 7">
    <name type="scientific">Natronoflexus pectinivorans</name>
    <dbReference type="NCBI Taxonomy" id="682526"/>
    <lineage>
        <taxon>Bacteria</taxon>
        <taxon>Pseudomonadati</taxon>
        <taxon>Bacteroidota</taxon>
        <taxon>Bacteroidia</taxon>
        <taxon>Marinilabiliales</taxon>
        <taxon>Marinilabiliaceae</taxon>
        <taxon>Natronoflexus</taxon>
    </lineage>
</organism>
<comment type="caution">
    <text evidence="6">The sequence shown here is derived from an EMBL/GenBank/DDBJ whole genome shotgun (WGS) entry which is preliminary data.</text>
</comment>